<reference evidence="3 4" key="2">
    <citation type="journal article" date="2017" name="Genome Biol. Evol.">
        <title>Trajectories and Drivers of Genome Evolution in Surface-Associated Marine Phaeobacter.</title>
        <authorList>
            <person name="Freese H.M."/>
            <person name="Sikorski J."/>
            <person name="Bunk B."/>
            <person name="Scheuner C."/>
            <person name="Meier-Kolthoff J.P."/>
            <person name="Sproer C."/>
            <person name="Gram L."/>
            <person name="Overmann J."/>
        </authorList>
    </citation>
    <scope>NUCLEOTIDE SEQUENCE [LARGE SCALE GENOMIC DNA]</scope>
    <source>
        <strain evidence="3 4">P88</strain>
    </source>
</reference>
<protein>
    <submittedName>
        <fullName evidence="3">Uncharacterized protein</fullName>
    </submittedName>
</protein>
<accession>A0A2I7K9W6</accession>
<keyword evidence="2" id="KW-0732">Signal</keyword>
<evidence type="ECO:0000256" key="1">
    <source>
        <dbReference type="SAM" id="MobiDB-lite"/>
    </source>
</evidence>
<dbReference type="AlphaFoldDB" id="A0A2I7K9W6"/>
<evidence type="ECO:0000313" key="3">
    <source>
        <dbReference type="EMBL" id="AUQ99300.1"/>
    </source>
</evidence>
<feature type="region of interest" description="Disordered" evidence="1">
    <location>
        <begin position="119"/>
        <end position="140"/>
    </location>
</feature>
<organism evidence="3 4">
    <name type="scientific">Phaeobacter inhibens</name>
    <dbReference type="NCBI Taxonomy" id="221822"/>
    <lineage>
        <taxon>Bacteria</taxon>
        <taxon>Pseudomonadati</taxon>
        <taxon>Pseudomonadota</taxon>
        <taxon>Alphaproteobacteria</taxon>
        <taxon>Rhodobacterales</taxon>
        <taxon>Roseobacteraceae</taxon>
        <taxon>Phaeobacter</taxon>
    </lineage>
</organism>
<evidence type="ECO:0000313" key="4">
    <source>
        <dbReference type="Proteomes" id="UP000236447"/>
    </source>
</evidence>
<dbReference type="Proteomes" id="UP000236447">
    <property type="component" value="Chromosome"/>
</dbReference>
<dbReference type="EMBL" id="CP010725">
    <property type="protein sequence ID" value="AUQ99300.1"/>
    <property type="molecule type" value="Genomic_DNA"/>
</dbReference>
<feature type="signal peptide" evidence="2">
    <location>
        <begin position="1"/>
        <end position="22"/>
    </location>
</feature>
<evidence type="ECO:0000256" key="2">
    <source>
        <dbReference type="SAM" id="SignalP"/>
    </source>
</evidence>
<name>A0A2I7K9W6_9RHOB</name>
<feature type="chain" id="PRO_5014417429" evidence="2">
    <location>
        <begin position="23"/>
        <end position="140"/>
    </location>
</feature>
<sequence length="140" mass="15267" precursor="true">MKTLIKTAAAVCILFAAAPVAAAPVTYDCTIQSYEKHGWIASRVLVFVDHDEKVTGVMDGIIATRQKTPMIVPYDQRSKQRLKLKWSLSNLGSSQGSTKVSYSATMDEPRMKLSISARVHGADNRPSGSGPCKRSNIKLN</sequence>
<reference evidence="3 4" key="1">
    <citation type="journal article" date="2017" name="Front. Microbiol.">
        <title>Phaeobacter piscinae sp. nov., a species of the Roseobacter group and potential aquaculture probiont.</title>
        <authorList>
            <person name="Sonnenschein E.C."/>
            <person name="Phippen C.B.W."/>
            <person name="Nielsen K.F."/>
            <person name="Mateiu R.V."/>
            <person name="Melchiorsen J."/>
            <person name="Gram L."/>
            <person name="Overmann J."/>
            <person name="Freese H.M."/>
        </authorList>
    </citation>
    <scope>NUCLEOTIDE SEQUENCE [LARGE SCALE GENOMIC DNA]</scope>
    <source>
        <strain evidence="3 4">P88</strain>
    </source>
</reference>
<proteinExistence type="predicted"/>
<gene>
    <name evidence="3" type="ORF">PhaeoP88_01930</name>
</gene>